<proteinExistence type="predicted"/>
<dbReference type="Proteomes" id="UP000199086">
    <property type="component" value="Unassembled WGS sequence"/>
</dbReference>
<accession>A0A1G6GFX1</accession>
<evidence type="ECO:0000313" key="2">
    <source>
        <dbReference type="EMBL" id="SDB80723.1"/>
    </source>
</evidence>
<evidence type="ECO:0000313" key="3">
    <source>
        <dbReference type="Proteomes" id="UP000199086"/>
    </source>
</evidence>
<dbReference type="RefSeq" id="WP_092607290.1">
    <property type="nucleotide sequence ID" value="NZ_FMYF01000003.1"/>
</dbReference>
<keyword evidence="3" id="KW-1185">Reference proteome</keyword>
<name>A0A1G6GFX1_9ACTN</name>
<dbReference type="STRING" id="1577474.GA0111570_10340"/>
<keyword evidence="1" id="KW-0812">Transmembrane</keyword>
<organism evidence="2 3">
    <name type="scientific">Raineyella antarctica</name>
    <dbReference type="NCBI Taxonomy" id="1577474"/>
    <lineage>
        <taxon>Bacteria</taxon>
        <taxon>Bacillati</taxon>
        <taxon>Actinomycetota</taxon>
        <taxon>Actinomycetes</taxon>
        <taxon>Propionibacteriales</taxon>
        <taxon>Propionibacteriaceae</taxon>
        <taxon>Raineyella</taxon>
    </lineage>
</organism>
<feature type="transmembrane region" description="Helical" evidence="1">
    <location>
        <begin position="12"/>
        <end position="32"/>
    </location>
</feature>
<reference evidence="2 3" key="1">
    <citation type="submission" date="2016-06" db="EMBL/GenBank/DDBJ databases">
        <authorList>
            <person name="Olsen C.W."/>
            <person name="Carey S."/>
            <person name="Hinshaw L."/>
            <person name="Karasin A.I."/>
        </authorList>
    </citation>
    <scope>NUCLEOTIDE SEQUENCE [LARGE SCALE GENOMIC DNA]</scope>
    <source>
        <strain evidence="2 3">LZ-22</strain>
    </source>
</reference>
<keyword evidence="1" id="KW-1133">Transmembrane helix</keyword>
<feature type="transmembrane region" description="Helical" evidence="1">
    <location>
        <begin position="38"/>
        <end position="59"/>
    </location>
</feature>
<evidence type="ECO:0000256" key="1">
    <source>
        <dbReference type="SAM" id="Phobius"/>
    </source>
</evidence>
<protein>
    <submittedName>
        <fullName evidence="2">Uncharacterized protein</fullName>
    </submittedName>
</protein>
<dbReference type="AlphaFoldDB" id="A0A1G6GFX1"/>
<gene>
    <name evidence="2" type="ORF">GA0111570_10340</name>
</gene>
<sequence>MAPTNVRIITTAAAAFLLVFLLSGFIVGTLLGETWASSIATASTLGIVGAGMQLMLIAARRRRELEGQFDLLGPEA</sequence>
<keyword evidence="1" id="KW-0472">Membrane</keyword>
<dbReference type="EMBL" id="FMYF01000003">
    <property type="protein sequence ID" value="SDB80723.1"/>
    <property type="molecule type" value="Genomic_DNA"/>
</dbReference>